<dbReference type="SUPFAM" id="SSF56935">
    <property type="entry name" value="Porins"/>
    <property type="match status" value="1"/>
</dbReference>
<gene>
    <name evidence="3" type="ORF">COC19_04480</name>
</gene>
<feature type="signal peptide" evidence="2">
    <location>
        <begin position="1"/>
        <end position="26"/>
    </location>
</feature>
<keyword evidence="1" id="KW-0175">Coiled coil</keyword>
<feature type="coiled-coil region" evidence="1">
    <location>
        <begin position="40"/>
        <end position="67"/>
    </location>
</feature>
<proteinExistence type="predicted"/>
<dbReference type="InterPro" id="IPR023614">
    <property type="entry name" value="Porin_dom_sf"/>
</dbReference>
<dbReference type="EMBL" id="NVQR01000062">
    <property type="protein sequence ID" value="PCH61730.1"/>
    <property type="molecule type" value="Genomic_DNA"/>
</dbReference>
<name>A0A2A4MPF2_9GAMM</name>
<protein>
    <submittedName>
        <fullName evidence="3">Porin</fullName>
    </submittedName>
</protein>
<dbReference type="Proteomes" id="UP000218172">
    <property type="component" value="Unassembled WGS sequence"/>
</dbReference>
<accession>A0A2A4MPF2</accession>
<dbReference type="Gene3D" id="2.40.160.10">
    <property type="entry name" value="Porin"/>
    <property type="match status" value="1"/>
</dbReference>
<dbReference type="AlphaFoldDB" id="A0A2A4MPF2"/>
<evidence type="ECO:0000313" key="4">
    <source>
        <dbReference type="Proteomes" id="UP000218172"/>
    </source>
</evidence>
<evidence type="ECO:0000313" key="3">
    <source>
        <dbReference type="EMBL" id="PCH61730.1"/>
    </source>
</evidence>
<sequence length="450" mass="50019">MIVSKKFARKVLVSGVMIAGMSGAYAADNSPTVEELWELVQSQQLQLEQLKQALEQTQSRTTEVKVQSQVNSERLEAVGEVLDQDGGLAGASWADRTTVGSYGEVIYNGETTGSDTKELDVQRFVIFLDHEFNDNLRFVSELEIEHSLISDDARAPGTVELEQAYLEWDYTANHSVLAGMHLVPMGIVNETHEPNAFYGVERNRTESRIIPSTYRVNGIKFAGQFSSGLSYDLGIHEGLFFESGNGGELNIRDARQSGARAEMDSPAYTGRLRYTAIPGLELGVAFQYQTDMTQAASTRGNIGRDGVIDGFGNSVDDLDGLLSETHLVYQRGDFGFKALYAQWNINSRIEQVANNDLSNNGLGRDKQLGFYLEPSYKINDQLGVFARYEETDERAGSNLAGAKDSTTKRYLMGLNYWLTDDVVLKADYQFEDDDIDRDLNGFNLGIGWQF</sequence>
<keyword evidence="2" id="KW-0732">Signal</keyword>
<evidence type="ECO:0000256" key="1">
    <source>
        <dbReference type="SAM" id="Coils"/>
    </source>
</evidence>
<feature type="chain" id="PRO_5012201472" evidence="2">
    <location>
        <begin position="27"/>
        <end position="450"/>
    </location>
</feature>
<organism evidence="3 4">
    <name type="scientific">SAR86 cluster bacterium</name>
    <dbReference type="NCBI Taxonomy" id="2030880"/>
    <lineage>
        <taxon>Bacteria</taxon>
        <taxon>Pseudomonadati</taxon>
        <taxon>Pseudomonadota</taxon>
        <taxon>Gammaproteobacteria</taxon>
        <taxon>SAR86 cluster</taxon>
    </lineage>
</organism>
<evidence type="ECO:0000256" key="2">
    <source>
        <dbReference type="SAM" id="SignalP"/>
    </source>
</evidence>
<reference evidence="4" key="1">
    <citation type="submission" date="2017-08" db="EMBL/GenBank/DDBJ databases">
        <title>A dynamic microbial community with high functional redundancy inhabits the cold, oxic subseafloor aquifer.</title>
        <authorList>
            <person name="Tully B.J."/>
            <person name="Wheat C.G."/>
            <person name="Glazer B.T."/>
            <person name="Huber J.A."/>
        </authorList>
    </citation>
    <scope>NUCLEOTIDE SEQUENCE [LARGE SCALE GENOMIC DNA]</scope>
</reference>
<comment type="caution">
    <text evidence="3">The sequence shown here is derived from an EMBL/GenBank/DDBJ whole genome shotgun (WGS) entry which is preliminary data.</text>
</comment>